<gene>
    <name evidence="1" type="ORF">CAUJ_LOCUS76</name>
</gene>
<protein>
    <submittedName>
        <fullName evidence="1">Uncharacterized protein</fullName>
    </submittedName>
</protein>
<dbReference type="AlphaFoldDB" id="A0A8S1GLW5"/>
<reference evidence="1" key="1">
    <citation type="submission" date="2020-10" db="EMBL/GenBank/DDBJ databases">
        <authorList>
            <person name="Kikuchi T."/>
        </authorList>
    </citation>
    <scope>NUCLEOTIDE SEQUENCE</scope>
    <source>
        <strain evidence="1">NKZ352</strain>
    </source>
</reference>
<name>A0A8S1GLW5_9PELO</name>
<keyword evidence="2" id="KW-1185">Reference proteome</keyword>
<sequence length="82" mass="8830">MAREMSEFGAVVVGWDCLGSHRKTRAPGPLTAGAAPPRSLLFVQTDRMTPLRRTAEAHKKAFANLPLLNITLITCGNGGRNN</sequence>
<accession>A0A8S1GLW5</accession>
<dbReference type="EMBL" id="CAJGYM010000001">
    <property type="protein sequence ID" value="CAD6184157.1"/>
    <property type="molecule type" value="Genomic_DNA"/>
</dbReference>
<organism evidence="1 2">
    <name type="scientific">Caenorhabditis auriculariae</name>
    <dbReference type="NCBI Taxonomy" id="2777116"/>
    <lineage>
        <taxon>Eukaryota</taxon>
        <taxon>Metazoa</taxon>
        <taxon>Ecdysozoa</taxon>
        <taxon>Nematoda</taxon>
        <taxon>Chromadorea</taxon>
        <taxon>Rhabditida</taxon>
        <taxon>Rhabditina</taxon>
        <taxon>Rhabditomorpha</taxon>
        <taxon>Rhabditoidea</taxon>
        <taxon>Rhabditidae</taxon>
        <taxon>Peloderinae</taxon>
        <taxon>Caenorhabditis</taxon>
    </lineage>
</organism>
<comment type="caution">
    <text evidence="1">The sequence shown here is derived from an EMBL/GenBank/DDBJ whole genome shotgun (WGS) entry which is preliminary data.</text>
</comment>
<evidence type="ECO:0000313" key="2">
    <source>
        <dbReference type="Proteomes" id="UP000835052"/>
    </source>
</evidence>
<proteinExistence type="predicted"/>
<dbReference type="Proteomes" id="UP000835052">
    <property type="component" value="Unassembled WGS sequence"/>
</dbReference>
<evidence type="ECO:0000313" key="1">
    <source>
        <dbReference type="EMBL" id="CAD6184157.1"/>
    </source>
</evidence>